<accession>I0KGD7</accession>
<dbReference type="NCBIfam" id="NF040501">
    <property type="entry name" value="resist_ArsN2"/>
    <property type="match status" value="1"/>
</dbReference>
<sequence length="143" mass="15378">MTYRPATADDRPALVTLLTQADLPTADLPTDLSTFLLAQSEEGELIGAAGIEPLGEVGLLRSVVVSPEYRGQYIGQTLVDGLLQAAQHNGLTDLYLLTTSADAYFERLGFGYISRDNVPEAIAQTQQFSTLCPDSSVVMQLTI</sequence>
<organism evidence="4 5">
    <name type="scientific">Fibrella aestuarina BUZ 2</name>
    <dbReference type="NCBI Taxonomy" id="1166018"/>
    <lineage>
        <taxon>Bacteria</taxon>
        <taxon>Pseudomonadati</taxon>
        <taxon>Bacteroidota</taxon>
        <taxon>Cytophagia</taxon>
        <taxon>Cytophagales</taxon>
        <taxon>Spirosomataceae</taxon>
        <taxon>Fibrella</taxon>
    </lineage>
</organism>
<dbReference type="HOGENOM" id="CLU_120387_0_0_10"/>
<gene>
    <name evidence="4" type="ORF">FAES_5191</name>
</gene>
<feature type="domain" description="N-acetyltransferase" evidence="3">
    <location>
        <begin position="1"/>
        <end position="143"/>
    </location>
</feature>
<dbReference type="Pfam" id="PF00583">
    <property type="entry name" value="Acetyltransf_1"/>
    <property type="match status" value="1"/>
</dbReference>
<dbReference type="Proteomes" id="UP000011058">
    <property type="component" value="Chromosome"/>
</dbReference>
<keyword evidence="1 4" id="KW-0808">Transferase</keyword>
<evidence type="ECO:0000256" key="1">
    <source>
        <dbReference type="ARBA" id="ARBA00022679"/>
    </source>
</evidence>
<evidence type="ECO:0000313" key="4">
    <source>
        <dbReference type="EMBL" id="CCH03190.1"/>
    </source>
</evidence>
<evidence type="ECO:0000259" key="3">
    <source>
        <dbReference type="PROSITE" id="PS51186"/>
    </source>
</evidence>
<keyword evidence="5" id="KW-1185">Reference proteome</keyword>
<reference evidence="4 5" key="1">
    <citation type="journal article" date="2012" name="J. Bacteriol.">
        <title>Genome Sequence of Fibrella aestuarina BUZ 2T, a Filamentous Marine Bacterium.</title>
        <authorList>
            <person name="Filippini M."/>
            <person name="Qi W."/>
            <person name="Blom J."/>
            <person name="Goesmann A."/>
            <person name="Smits T.H."/>
            <person name="Bagheri H.C."/>
        </authorList>
    </citation>
    <scope>NUCLEOTIDE SEQUENCE [LARGE SCALE GENOMIC DNA]</scope>
    <source>
        <strain evidence="5">BUZ 2T</strain>
    </source>
</reference>
<dbReference type="eggNOG" id="COG1246">
    <property type="taxonomic scope" value="Bacteria"/>
</dbReference>
<dbReference type="PROSITE" id="PS51186">
    <property type="entry name" value="GNAT"/>
    <property type="match status" value="1"/>
</dbReference>
<evidence type="ECO:0000313" key="5">
    <source>
        <dbReference type="Proteomes" id="UP000011058"/>
    </source>
</evidence>
<dbReference type="STRING" id="1166018.FAES_5191"/>
<protein>
    <submittedName>
        <fullName evidence="4">Amino-acid N-acetyltransferase</fullName>
        <ecNumber evidence="4">2.3.1.1</ecNumber>
    </submittedName>
</protein>
<dbReference type="SUPFAM" id="SSF55729">
    <property type="entry name" value="Acyl-CoA N-acyltransferases (Nat)"/>
    <property type="match status" value="1"/>
</dbReference>
<dbReference type="Gene3D" id="3.40.630.30">
    <property type="match status" value="1"/>
</dbReference>
<dbReference type="RefSeq" id="WP_015334289.1">
    <property type="nucleotide sequence ID" value="NC_020054.1"/>
</dbReference>
<keyword evidence="2 4" id="KW-0012">Acyltransferase</keyword>
<name>I0KGD7_9BACT</name>
<dbReference type="OrthoDB" id="5197788at2"/>
<dbReference type="EC" id="2.3.1.1" evidence="4"/>
<dbReference type="EMBL" id="HE796683">
    <property type="protein sequence ID" value="CCH03190.1"/>
    <property type="molecule type" value="Genomic_DNA"/>
</dbReference>
<dbReference type="InterPro" id="IPR050832">
    <property type="entry name" value="Bact_Acetyltransf"/>
</dbReference>
<dbReference type="InterPro" id="IPR016181">
    <property type="entry name" value="Acyl_CoA_acyltransferase"/>
</dbReference>
<dbReference type="CDD" id="cd04301">
    <property type="entry name" value="NAT_SF"/>
    <property type="match status" value="1"/>
</dbReference>
<evidence type="ECO:0000256" key="2">
    <source>
        <dbReference type="ARBA" id="ARBA00023315"/>
    </source>
</evidence>
<dbReference type="InterPro" id="IPR000182">
    <property type="entry name" value="GNAT_dom"/>
</dbReference>
<dbReference type="GO" id="GO:0016747">
    <property type="term" value="F:acyltransferase activity, transferring groups other than amino-acyl groups"/>
    <property type="evidence" value="ECO:0007669"/>
    <property type="project" value="InterPro"/>
</dbReference>
<proteinExistence type="predicted"/>
<dbReference type="PANTHER" id="PTHR43877">
    <property type="entry name" value="AMINOALKYLPHOSPHONATE N-ACETYLTRANSFERASE-RELATED-RELATED"/>
    <property type="match status" value="1"/>
</dbReference>
<dbReference type="KEGG" id="fae:FAES_5191"/>
<dbReference type="AlphaFoldDB" id="I0KGD7"/>